<dbReference type="InterPro" id="IPR036188">
    <property type="entry name" value="FAD/NAD-bd_sf"/>
</dbReference>
<dbReference type="EMBL" id="JBHSAP010000015">
    <property type="protein sequence ID" value="MFC4077470.1"/>
    <property type="molecule type" value="Genomic_DNA"/>
</dbReference>
<sequence length="394" mass="43895">MGVVHHSEVLVIGGGIIGGAIAYYASKSGFEVTVVEKGELACGTSSRCDGNILAIDKDPGFDSQMSLKSQQLVEELNKELEMPFEYRAPGSILVCETEEEMIAAQQWVARQKEAGLPFRMLDRGDLRQESSYFAENLYGGLECETDSTVNPYQFTYALFHEAGKYGAKIHVHTEVKGIKREKTGLFRIFTSQGDFTAKKVVNAAGVWAPMIGKMVGVEVSIQPRKGHILVASRQVPVGLRKVMEFGYLISKFGGQRKVDSETERWGVALVFEPTESQNFLIGSSRQFVGFDTRVDTHVIRCMAKRAVRFYPKMADMMVIRTYAGLRPWTKDHLPIVSHVDEVPGFYIAAGHEGDGISLAAITGKVMDQLLREESQTAIPIEPLRYDRFKERTHV</sequence>
<dbReference type="Gene3D" id="3.50.50.60">
    <property type="entry name" value="FAD/NAD(P)-binding domain"/>
    <property type="match status" value="1"/>
</dbReference>
<evidence type="ECO:0000313" key="4">
    <source>
        <dbReference type="Proteomes" id="UP001595843"/>
    </source>
</evidence>
<comment type="caution">
    <text evidence="3">The sequence shown here is derived from an EMBL/GenBank/DDBJ whole genome shotgun (WGS) entry which is preliminary data.</text>
</comment>
<accession>A0ABV8JI66</accession>
<dbReference type="SUPFAM" id="SSF51905">
    <property type="entry name" value="FAD/NAD(P)-binding domain"/>
    <property type="match status" value="1"/>
</dbReference>
<evidence type="ECO:0000259" key="2">
    <source>
        <dbReference type="Pfam" id="PF01266"/>
    </source>
</evidence>
<protein>
    <submittedName>
        <fullName evidence="3">NAD(P)/FAD-dependent oxidoreductase</fullName>
        <ecNumber evidence="3">1.-.-.-</ecNumber>
    </submittedName>
</protein>
<keyword evidence="1 3" id="KW-0560">Oxidoreductase</keyword>
<name>A0ABV8JI66_9BACL</name>
<dbReference type="RefSeq" id="WP_380705283.1">
    <property type="nucleotide sequence ID" value="NZ_JBHSAP010000015.1"/>
</dbReference>
<dbReference type="GO" id="GO:0016491">
    <property type="term" value="F:oxidoreductase activity"/>
    <property type="evidence" value="ECO:0007669"/>
    <property type="project" value="UniProtKB-KW"/>
</dbReference>
<evidence type="ECO:0000313" key="3">
    <source>
        <dbReference type="EMBL" id="MFC4077470.1"/>
    </source>
</evidence>
<dbReference type="PANTHER" id="PTHR13847:SF287">
    <property type="entry name" value="FAD-DEPENDENT OXIDOREDUCTASE DOMAIN-CONTAINING PROTEIN 1"/>
    <property type="match status" value="1"/>
</dbReference>
<organism evidence="3 4">
    <name type="scientific">Salinithrix halophila</name>
    <dbReference type="NCBI Taxonomy" id="1485204"/>
    <lineage>
        <taxon>Bacteria</taxon>
        <taxon>Bacillati</taxon>
        <taxon>Bacillota</taxon>
        <taxon>Bacilli</taxon>
        <taxon>Bacillales</taxon>
        <taxon>Thermoactinomycetaceae</taxon>
        <taxon>Salinithrix</taxon>
    </lineage>
</organism>
<dbReference type="InterPro" id="IPR006076">
    <property type="entry name" value="FAD-dep_OxRdtase"/>
</dbReference>
<proteinExistence type="predicted"/>
<gene>
    <name evidence="3" type="ORF">ACFOUO_11725</name>
</gene>
<dbReference type="SUPFAM" id="SSF54373">
    <property type="entry name" value="FAD-linked reductases, C-terminal domain"/>
    <property type="match status" value="1"/>
</dbReference>
<feature type="domain" description="FAD dependent oxidoreductase" evidence="2">
    <location>
        <begin position="9"/>
        <end position="368"/>
    </location>
</feature>
<dbReference type="PANTHER" id="PTHR13847">
    <property type="entry name" value="SARCOSINE DEHYDROGENASE-RELATED"/>
    <property type="match status" value="1"/>
</dbReference>
<dbReference type="Pfam" id="PF01266">
    <property type="entry name" value="DAO"/>
    <property type="match status" value="1"/>
</dbReference>
<keyword evidence="4" id="KW-1185">Reference proteome</keyword>
<dbReference type="EC" id="1.-.-.-" evidence="3"/>
<dbReference type="Gene3D" id="3.30.9.10">
    <property type="entry name" value="D-Amino Acid Oxidase, subunit A, domain 2"/>
    <property type="match status" value="1"/>
</dbReference>
<dbReference type="Proteomes" id="UP001595843">
    <property type="component" value="Unassembled WGS sequence"/>
</dbReference>
<reference evidence="4" key="1">
    <citation type="journal article" date="2019" name="Int. J. Syst. Evol. Microbiol.">
        <title>The Global Catalogue of Microorganisms (GCM) 10K type strain sequencing project: providing services to taxonomists for standard genome sequencing and annotation.</title>
        <authorList>
            <consortium name="The Broad Institute Genomics Platform"/>
            <consortium name="The Broad Institute Genome Sequencing Center for Infectious Disease"/>
            <person name="Wu L."/>
            <person name="Ma J."/>
        </authorList>
    </citation>
    <scope>NUCLEOTIDE SEQUENCE [LARGE SCALE GENOMIC DNA]</scope>
    <source>
        <strain evidence="4">IBRC-M 10813</strain>
    </source>
</reference>
<evidence type="ECO:0000256" key="1">
    <source>
        <dbReference type="ARBA" id="ARBA00023002"/>
    </source>
</evidence>